<keyword evidence="5" id="KW-1185">Reference proteome</keyword>
<reference evidence="4 5" key="1">
    <citation type="submission" date="2017-10" db="EMBL/GenBank/DDBJ databases">
        <authorList>
            <person name="Regsiter A."/>
            <person name="William W."/>
        </authorList>
    </citation>
    <scope>NUCLEOTIDE SEQUENCE [LARGE SCALE GENOMIC DNA]</scope>
    <source>
        <strain evidence="2 5">CFBP6984</strain>
        <strain evidence="3 4">CFBP7430</strain>
    </source>
</reference>
<organism evidence="3 4">
    <name type="scientific">Xanthomonas campestris pv. phaseoli</name>
    <dbReference type="NCBI Taxonomy" id="317013"/>
    <lineage>
        <taxon>Bacteria</taxon>
        <taxon>Pseudomonadati</taxon>
        <taxon>Pseudomonadota</taxon>
        <taxon>Gammaproteobacteria</taxon>
        <taxon>Lysobacterales</taxon>
        <taxon>Lysobacteraceae</taxon>
        <taxon>Xanthomonas</taxon>
    </lineage>
</organism>
<proteinExistence type="predicted"/>
<dbReference type="EMBL" id="OCYS01000041">
    <property type="protein sequence ID" value="SON83264.1"/>
    <property type="molecule type" value="Genomic_DNA"/>
</dbReference>
<name>A0AB38DWT1_XANCH</name>
<dbReference type="Proteomes" id="UP000234181">
    <property type="component" value="Unassembled WGS sequence"/>
</dbReference>
<dbReference type="Proteomes" id="UP000234166">
    <property type="component" value="Unassembled WGS sequence"/>
</dbReference>
<evidence type="ECO:0000313" key="2">
    <source>
        <dbReference type="EMBL" id="SON77725.1"/>
    </source>
</evidence>
<evidence type="ECO:0000256" key="1">
    <source>
        <dbReference type="SAM" id="MobiDB-lite"/>
    </source>
</evidence>
<comment type="caution">
    <text evidence="3">The sequence shown here is derived from an EMBL/GenBank/DDBJ whole genome shotgun (WGS) entry which is preliminary data.</text>
</comment>
<evidence type="ECO:0000313" key="5">
    <source>
        <dbReference type="Proteomes" id="UP000234181"/>
    </source>
</evidence>
<evidence type="ECO:0000313" key="4">
    <source>
        <dbReference type="Proteomes" id="UP000234166"/>
    </source>
</evidence>
<feature type="compositionally biased region" description="Basic and acidic residues" evidence="1">
    <location>
        <begin position="46"/>
        <end position="58"/>
    </location>
</feature>
<dbReference type="EMBL" id="OCYT01000043">
    <property type="protein sequence ID" value="SON77725.1"/>
    <property type="molecule type" value="Genomic_DNA"/>
</dbReference>
<feature type="region of interest" description="Disordered" evidence="1">
    <location>
        <begin position="1"/>
        <end position="66"/>
    </location>
</feature>
<dbReference type="AlphaFoldDB" id="A0AB38DWT1"/>
<protein>
    <submittedName>
        <fullName evidence="3">Uncharacterized protein</fullName>
    </submittedName>
</protein>
<gene>
    <name evidence="2" type="ORF">XAP6984_1370002</name>
    <name evidence="3" type="ORF">XAP7430_1350002</name>
</gene>
<accession>A0AB38DWT1</accession>
<evidence type="ECO:0000313" key="3">
    <source>
        <dbReference type="EMBL" id="SON83264.1"/>
    </source>
</evidence>
<sequence>MQGETGDGSWTSSVERASHPGGCQQAETPHDLQSAAAEPYPAGVRPEVRGQDLARADEWDPSGIPFYRKDGRLKTKGLWSLHSLPNPHGSTQLREILATSTIGRGADMKAILNPSGGPAGSCEKFLF</sequence>